<evidence type="ECO:0000256" key="1">
    <source>
        <dbReference type="SAM" id="MobiDB-lite"/>
    </source>
</evidence>
<organism evidence="2 3">
    <name type="scientific">Seminavis robusta</name>
    <dbReference type="NCBI Taxonomy" id="568900"/>
    <lineage>
        <taxon>Eukaryota</taxon>
        <taxon>Sar</taxon>
        <taxon>Stramenopiles</taxon>
        <taxon>Ochrophyta</taxon>
        <taxon>Bacillariophyta</taxon>
        <taxon>Bacillariophyceae</taxon>
        <taxon>Bacillariophycidae</taxon>
        <taxon>Naviculales</taxon>
        <taxon>Naviculaceae</taxon>
        <taxon>Seminavis</taxon>
    </lineage>
</organism>
<proteinExistence type="predicted"/>
<evidence type="ECO:0000313" key="3">
    <source>
        <dbReference type="Proteomes" id="UP001153069"/>
    </source>
</evidence>
<comment type="caution">
    <text evidence="2">The sequence shown here is derived from an EMBL/GenBank/DDBJ whole genome shotgun (WGS) entry which is preliminary data.</text>
</comment>
<gene>
    <name evidence="2" type="ORF">SEMRO_173_G076200.1</name>
</gene>
<feature type="compositionally biased region" description="Polar residues" evidence="1">
    <location>
        <begin position="128"/>
        <end position="138"/>
    </location>
</feature>
<feature type="region of interest" description="Disordered" evidence="1">
    <location>
        <begin position="47"/>
        <end position="150"/>
    </location>
</feature>
<dbReference type="EMBL" id="CAICTM010000172">
    <property type="protein sequence ID" value="CAB9503664.1"/>
    <property type="molecule type" value="Genomic_DNA"/>
</dbReference>
<feature type="compositionally biased region" description="Basic and acidic residues" evidence="1">
    <location>
        <begin position="140"/>
        <end position="150"/>
    </location>
</feature>
<dbReference type="AlphaFoldDB" id="A0A9N8DJA7"/>
<protein>
    <submittedName>
        <fullName evidence="2">Uncharacterized protein</fullName>
    </submittedName>
</protein>
<keyword evidence="3" id="KW-1185">Reference proteome</keyword>
<dbReference type="Proteomes" id="UP001153069">
    <property type="component" value="Unassembled WGS sequence"/>
</dbReference>
<feature type="region of interest" description="Disordered" evidence="1">
    <location>
        <begin position="174"/>
        <end position="198"/>
    </location>
</feature>
<evidence type="ECO:0000313" key="2">
    <source>
        <dbReference type="EMBL" id="CAB9503664.1"/>
    </source>
</evidence>
<reference evidence="2" key="1">
    <citation type="submission" date="2020-06" db="EMBL/GenBank/DDBJ databases">
        <authorList>
            <consortium name="Plant Systems Biology data submission"/>
        </authorList>
    </citation>
    <scope>NUCLEOTIDE SEQUENCE</scope>
    <source>
        <strain evidence="2">D6</strain>
    </source>
</reference>
<feature type="compositionally biased region" description="Polar residues" evidence="1">
    <location>
        <begin position="61"/>
        <end position="70"/>
    </location>
</feature>
<name>A0A9N8DJA7_9STRA</name>
<feature type="compositionally biased region" description="Polar residues" evidence="1">
    <location>
        <begin position="95"/>
        <end position="114"/>
    </location>
</feature>
<sequence>MIVHYDKEKQVFFSDGNGVVDTSKRFEVTPMPLPFKVPAHGTIRKVTGSSSYGHAKKSEVVGTSTTSRPKQQAVVKGLSSPSNRAPTRSHRDHQLSGTSSTRRVGKQNGCQSVSIRRDSSKPQRHPQKNQFSGRSPSANRHVEHKHDTNSVARRDCFRDLHCSPLRGSGVKKAAVRAGGVPSGVPPPNNRSFMAPSPNKSNDYVLDHRSTRARVHFGPRPNHTESTVVYVKSRAAGPEVSHKENVLAFPLRRTRRLARMPQRKKTTKKNTLPSFASVCFVTCSHRWEL</sequence>
<accession>A0A9N8DJA7</accession>